<comment type="catalytic activity">
    <reaction evidence="9">
        <text>a 5'-end NAD(+)-phospho-ribonucleoside in mRNA + H2O = a 5'-end phospho-adenosine-phospho-ribonucleoside in mRNA + beta-nicotinamide D-ribonucleotide + 2 H(+)</text>
        <dbReference type="Rhea" id="RHEA:60876"/>
        <dbReference type="Rhea" id="RHEA-COMP:15698"/>
        <dbReference type="Rhea" id="RHEA-COMP:15719"/>
        <dbReference type="ChEBI" id="CHEBI:14649"/>
        <dbReference type="ChEBI" id="CHEBI:15377"/>
        <dbReference type="ChEBI" id="CHEBI:15378"/>
        <dbReference type="ChEBI" id="CHEBI:144029"/>
        <dbReference type="ChEBI" id="CHEBI:144051"/>
    </reaction>
    <physiologicalReaction direction="left-to-right" evidence="9">
        <dbReference type="Rhea" id="RHEA:60877"/>
    </physiologicalReaction>
</comment>
<dbReference type="InterPro" id="IPR015376">
    <property type="entry name" value="Znr_NADH_PPase"/>
</dbReference>
<dbReference type="Pfam" id="PF00293">
    <property type="entry name" value="NUDIX"/>
    <property type="match status" value="1"/>
</dbReference>
<proteinExistence type="inferred from homology"/>
<comment type="cofactor">
    <cofactor evidence="1">
        <name>Mg(2+)</name>
        <dbReference type="ChEBI" id="CHEBI:18420"/>
    </cofactor>
</comment>
<dbReference type="GO" id="GO:0019677">
    <property type="term" value="P:NAD+ catabolic process"/>
    <property type="evidence" value="ECO:0007669"/>
    <property type="project" value="TreeGrafter"/>
</dbReference>
<dbReference type="RefSeq" id="WP_062768180.1">
    <property type="nucleotide sequence ID" value="NZ_CP121045.1"/>
</dbReference>
<dbReference type="InterPro" id="IPR050241">
    <property type="entry name" value="NAD-cap_RNA_hydrolase_NudC"/>
</dbReference>
<evidence type="ECO:0000256" key="1">
    <source>
        <dbReference type="ARBA" id="ARBA00001946"/>
    </source>
</evidence>
<dbReference type="PANTHER" id="PTHR42904:SF6">
    <property type="entry name" value="NAD-CAPPED RNA HYDROLASE NUDT12"/>
    <property type="match status" value="1"/>
</dbReference>
<dbReference type="Proteomes" id="UP000075787">
    <property type="component" value="Unassembled WGS sequence"/>
</dbReference>
<comment type="similarity">
    <text evidence="3">Belongs to the Nudix hydrolase family. NudC subfamily.</text>
</comment>
<dbReference type="GO" id="GO:0006742">
    <property type="term" value="P:NADP+ catabolic process"/>
    <property type="evidence" value="ECO:0007669"/>
    <property type="project" value="TreeGrafter"/>
</dbReference>
<dbReference type="AlphaFoldDB" id="A0A162K3J2"/>
<dbReference type="CDD" id="cd03429">
    <property type="entry name" value="NUDIX_NADH_pyrophosphatase_Nudt13"/>
    <property type="match status" value="1"/>
</dbReference>
<dbReference type="GO" id="GO:0005829">
    <property type="term" value="C:cytosol"/>
    <property type="evidence" value="ECO:0007669"/>
    <property type="project" value="TreeGrafter"/>
</dbReference>
<comment type="cofactor">
    <cofactor evidence="2">
        <name>Zn(2+)</name>
        <dbReference type="ChEBI" id="CHEBI:29105"/>
    </cofactor>
</comment>
<evidence type="ECO:0000259" key="10">
    <source>
        <dbReference type="PROSITE" id="PS51462"/>
    </source>
</evidence>
<dbReference type="InterPro" id="IPR000086">
    <property type="entry name" value="NUDIX_hydrolase_dom"/>
</dbReference>
<gene>
    <name evidence="11" type="ORF">AUP44_13160</name>
</gene>
<dbReference type="GO" id="GO:0046872">
    <property type="term" value="F:metal ion binding"/>
    <property type="evidence" value="ECO:0007669"/>
    <property type="project" value="UniProtKB-KW"/>
</dbReference>
<dbReference type="GO" id="GO:0035529">
    <property type="term" value="F:NADH pyrophosphatase activity"/>
    <property type="evidence" value="ECO:0007669"/>
    <property type="project" value="TreeGrafter"/>
</dbReference>
<evidence type="ECO:0000256" key="8">
    <source>
        <dbReference type="ARBA" id="ARBA00023027"/>
    </source>
</evidence>
<evidence type="ECO:0000313" key="11">
    <source>
        <dbReference type="EMBL" id="KYO50415.1"/>
    </source>
</evidence>
<dbReference type="Pfam" id="PF09296">
    <property type="entry name" value="NUDIX-like"/>
    <property type="match status" value="1"/>
</dbReference>
<keyword evidence="7" id="KW-0460">Magnesium</keyword>
<keyword evidence="8" id="KW-0520">NAD</keyword>
<evidence type="ECO:0000313" key="12">
    <source>
        <dbReference type="Proteomes" id="UP000075787"/>
    </source>
</evidence>
<organism evidence="11 12">
    <name type="scientific">Tistrella mobilis</name>
    <dbReference type="NCBI Taxonomy" id="171437"/>
    <lineage>
        <taxon>Bacteria</taxon>
        <taxon>Pseudomonadati</taxon>
        <taxon>Pseudomonadota</taxon>
        <taxon>Alphaproteobacteria</taxon>
        <taxon>Geminicoccales</taxon>
        <taxon>Geminicoccaceae</taxon>
        <taxon>Tistrella</taxon>
    </lineage>
</organism>
<keyword evidence="6" id="KW-0378">Hydrolase</keyword>
<evidence type="ECO:0000256" key="5">
    <source>
        <dbReference type="ARBA" id="ARBA00022723"/>
    </source>
</evidence>
<dbReference type="PROSITE" id="PS00893">
    <property type="entry name" value="NUDIX_BOX"/>
    <property type="match status" value="1"/>
</dbReference>
<dbReference type="InterPro" id="IPR049734">
    <property type="entry name" value="NudC-like_C"/>
</dbReference>
<dbReference type="PANTHER" id="PTHR42904">
    <property type="entry name" value="NUDIX HYDROLASE, NUDC SUBFAMILY"/>
    <property type="match status" value="1"/>
</dbReference>
<feature type="domain" description="Nudix hydrolase" evidence="10">
    <location>
        <begin position="186"/>
        <end position="313"/>
    </location>
</feature>
<evidence type="ECO:0000256" key="4">
    <source>
        <dbReference type="ARBA" id="ARBA00012381"/>
    </source>
</evidence>
<reference evidence="11 12" key="1">
    <citation type="submission" date="2015-12" db="EMBL/GenBank/DDBJ databases">
        <title>Genome sequence of Tistrella mobilis MCCC 1A02139.</title>
        <authorList>
            <person name="Lu L."/>
            <person name="Lai Q."/>
            <person name="Shao Z."/>
            <person name="Qian P."/>
        </authorList>
    </citation>
    <scope>NUCLEOTIDE SEQUENCE [LARGE SCALE GENOMIC DNA]</scope>
    <source>
        <strain evidence="11 12">MCCC 1A02139</strain>
    </source>
</reference>
<dbReference type="EMBL" id="LPZR01000199">
    <property type="protein sequence ID" value="KYO50415.1"/>
    <property type="molecule type" value="Genomic_DNA"/>
</dbReference>
<dbReference type="EC" id="3.6.1.22" evidence="4"/>
<dbReference type="InterPro" id="IPR020084">
    <property type="entry name" value="NUDIX_hydrolase_CS"/>
</dbReference>
<dbReference type="PROSITE" id="PS51462">
    <property type="entry name" value="NUDIX"/>
    <property type="match status" value="1"/>
</dbReference>
<evidence type="ECO:0000256" key="7">
    <source>
        <dbReference type="ARBA" id="ARBA00022842"/>
    </source>
</evidence>
<dbReference type="OrthoDB" id="9791656at2"/>
<dbReference type="InterPro" id="IPR015797">
    <property type="entry name" value="NUDIX_hydrolase-like_dom_sf"/>
</dbReference>
<dbReference type="InterPro" id="IPR015375">
    <property type="entry name" value="NADH_PPase-like_N"/>
</dbReference>
<sequence length="321" mass="35363">MYDPHDPDRPNVLAGLRIDRAGRHRRDPDWIAARAAAPEARSVLIWRDQTIVAPTTGGMTMALLAELGRLIDAAGDLLEDPPVFLGDMDGRPVFAVDVTRVEDLPGLIGRLPMDDPAMEAAAAIPIDLRQAAATLDPQQAALVAYGRAMAYWHSRHRFCGVCGAPTRSEQGGHVRHCTGCGADHFPRTDPAVIMLAHKDDWCVLGRQPRFPAGMYSTLAGFVEPGESLEECVRREIAEEVGLKIGKVTYRHSQPWPFPASLMVGFRAEILEGGPLDVDRHELEDAIWVQRDELKDPELSPVSLPNRISIARRLIDEWLAEG</sequence>
<evidence type="ECO:0000256" key="2">
    <source>
        <dbReference type="ARBA" id="ARBA00001947"/>
    </source>
</evidence>
<comment type="caution">
    <text evidence="11">The sequence shown here is derived from an EMBL/GenBank/DDBJ whole genome shotgun (WGS) entry which is preliminary data.</text>
</comment>
<keyword evidence="5" id="KW-0479">Metal-binding</keyword>
<dbReference type="Gene3D" id="3.90.79.10">
    <property type="entry name" value="Nucleoside Triphosphate Pyrophosphohydrolase"/>
    <property type="match status" value="1"/>
</dbReference>
<evidence type="ECO:0000256" key="6">
    <source>
        <dbReference type="ARBA" id="ARBA00022801"/>
    </source>
</evidence>
<name>A0A162K3J2_9PROT</name>
<evidence type="ECO:0000256" key="9">
    <source>
        <dbReference type="ARBA" id="ARBA00023679"/>
    </source>
</evidence>
<dbReference type="GeneID" id="97243487"/>
<accession>A0A162K3J2</accession>
<dbReference type="Gene3D" id="3.90.79.20">
    <property type="match status" value="1"/>
</dbReference>
<dbReference type="NCBIfam" id="NF001299">
    <property type="entry name" value="PRK00241.1"/>
    <property type="match status" value="1"/>
</dbReference>
<protein>
    <recommendedName>
        <fullName evidence="4">NAD(+) diphosphatase</fullName>
        <ecNumber evidence="4">3.6.1.22</ecNumber>
    </recommendedName>
</protein>
<dbReference type="Pfam" id="PF09297">
    <property type="entry name" value="Zn_ribbon_NUD"/>
    <property type="match status" value="1"/>
</dbReference>
<dbReference type="SUPFAM" id="SSF55811">
    <property type="entry name" value="Nudix"/>
    <property type="match status" value="1"/>
</dbReference>
<evidence type="ECO:0000256" key="3">
    <source>
        <dbReference type="ARBA" id="ARBA00009595"/>
    </source>
</evidence>